<keyword evidence="2" id="KW-1185">Reference proteome</keyword>
<dbReference type="InterPro" id="IPR032675">
    <property type="entry name" value="LRR_dom_sf"/>
</dbReference>
<organism evidence="1 2">
    <name type="scientific">Coprinopsis cinerea (strain Okayama-7 / 130 / ATCC MYA-4618 / FGSC 9003)</name>
    <name type="common">Inky cap fungus</name>
    <name type="synonym">Hormographiella aspergillata</name>
    <dbReference type="NCBI Taxonomy" id="240176"/>
    <lineage>
        <taxon>Eukaryota</taxon>
        <taxon>Fungi</taxon>
        <taxon>Dikarya</taxon>
        <taxon>Basidiomycota</taxon>
        <taxon>Agaricomycotina</taxon>
        <taxon>Agaricomycetes</taxon>
        <taxon>Agaricomycetidae</taxon>
        <taxon>Agaricales</taxon>
        <taxon>Agaricineae</taxon>
        <taxon>Psathyrellaceae</taxon>
        <taxon>Coprinopsis</taxon>
    </lineage>
</organism>
<dbReference type="HOGENOM" id="CLU_018544_12_0_1"/>
<evidence type="ECO:0008006" key="3">
    <source>
        <dbReference type="Google" id="ProtNLM"/>
    </source>
</evidence>
<dbReference type="AlphaFoldDB" id="A8P326"/>
<dbReference type="InParanoid" id="A8P326"/>
<dbReference type="OrthoDB" id="3365698at2759"/>
<dbReference type="RefSeq" id="XP_001838455.2">
    <property type="nucleotide sequence ID" value="XM_001838403.2"/>
</dbReference>
<name>A8P326_COPC7</name>
<proteinExistence type="predicted"/>
<sequence length="549" mass="62777">MSLVGAGLPPSPYSQLLDTNYAPNDDQVSDIRSLVKSLQEQLARLDDVPPILIHPDYRRQLRHYINQHTALVSPIRRVPEDILREIFIATIPRVPRISCQESPQILGWVCRRWRGIALSTPRLWSVVEVSTYFDPSSQPAGESRALRRCSALLAWLERSKSIPVRLWLHEGPTAIARTFLQPFTHRIGVLRQEIGHSNPSSLLLAQGQFQNLRCLHVENRAGPEDLAAVLCDGSLLDRTPNLDAVFIQGRASSPFMYALHWSRMTSFRWSTCNSNGWLWNDQTLKLLESMPSLRRCQIDQTEGQARAIDTESHRARRHRLVSLPQLESLCLRQKEGGPMTVDVFLDIDAPLLHHLSFAFIDPISLRAPSIKAQTLRRVDIAIDNYTTQELIGLLSSMSSLEELTLRYRPDWMWDDYYDWLQANGSEKANHGFNDRVLKSLTAPTKNAGTEFVCPRLRTLEIDDFDGLTVERSNLTTEAFMAFIVERSKISNAHSRLAHIRLPYPLYVFRLQGAFQAWKEAGNGNHLVQLEFRHMQKPYERPYSPEIPPI</sequence>
<protein>
    <recommendedName>
        <fullName evidence="3">F-box domain-containing protein</fullName>
    </recommendedName>
</protein>
<gene>
    <name evidence="1" type="ORF">CC1G_09083</name>
</gene>
<evidence type="ECO:0000313" key="1">
    <source>
        <dbReference type="EMBL" id="EAU83389.2"/>
    </source>
</evidence>
<dbReference type="KEGG" id="cci:CC1G_09083"/>
<dbReference type="VEuPathDB" id="FungiDB:CC1G_09083"/>
<evidence type="ECO:0000313" key="2">
    <source>
        <dbReference type="Proteomes" id="UP000001861"/>
    </source>
</evidence>
<accession>A8P326</accession>
<dbReference type="OMA" id="APYMESA"/>
<reference evidence="1 2" key="1">
    <citation type="journal article" date="2010" name="Proc. Natl. Acad. Sci. U.S.A.">
        <title>Insights into evolution of multicellular fungi from the assembled chromosomes of the mushroom Coprinopsis cinerea (Coprinus cinereus).</title>
        <authorList>
            <person name="Stajich J.E."/>
            <person name="Wilke S.K."/>
            <person name="Ahren D."/>
            <person name="Au C.H."/>
            <person name="Birren B.W."/>
            <person name="Borodovsky M."/>
            <person name="Burns C."/>
            <person name="Canback B."/>
            <person name="Casselton L.A."/>
            <person name="Cheng C.K."/>
            <person name="Deng J."/>
            <person name="Dietrich F.S."/>
            <person name="Fargo D.C."/>
            <person name="Farman M.L."/>
            <person name="Gathman A.C."/>
            <person name="Goldberg J."/>
            <person name="Guigo R."/>
            <person name="Hoegger P.J."/>
            <person name="Hooker J.B."/>
            <person name="Huggins A."/>
            <person name="James T.Y."/>
            <person name="Kamada T."/>
            <person name="Kilaru S."/>
            <person name="Kodira C."/>
            <person name="Kues U."/>
            <person name="Kupfer D."/>
            <person name="Kwan H.S."/>
            <person name="Lomsadze A."/>
            <person name="Li W."/>
            <person name="Lilly W.W."/>
            <person name="Ma L.J."/>
            <person name="Mackey A.J."/>
            <person name="Manning G."/>
            <person name="Martin F."/>
            <person name="Muraguchi H."/>
            <person name="Natvig D.O."/>
            <person name="Palmerini H."/>
            <person name="Ramesh M.A."/>
            <person name="Rehmeyer C.J."/>
            <person name="Roe B.A."/>
            <person name="Shenoy N."/>
            <person name="Stanke M."/>
            <person name="Ter-Hovhannisyan V."/>
            <person name="Tunlid A."/>
            <person name="Velagapudi R."/>
            <person name="Vision T.J."/>
            <person name="Zeng Q."/>
            <person name="Zolan M.E."/>
            <person name="Pukkila P.J."/>
        </authorList>
    </citation>
    <scope>NUCLEOTIDE SEQUENCE [LARGE SCALE GENOMIC DNA]</scope>
    <source>
        <strain evidence="2">Okayama-7 / 130 / ATCC MYA-4618 / FGSC 9003</strain>
    </source>
</reference>
<dbReference type="Proteomes" id="UP000001861">
    <property type="component" value="Unassembled WGS sequence"/>
</dbReference>
<dbReference type="GeneID" id="6015044"/>
<dbReference type="Gene3D" id="3.80.10.10">
    <property type="entry name" value="Ribonuclease Inhibitor"/>
    <property type="match status" value="1"/>
</dbReference>
<dbReference type="EMBL" id="AACS02000004">
    <property type="protein sequence ID" value="EAU83389.2"/>
    <property type="molecule type" value="Genomic_DNA"/>
</dbReference>
<comment type="caution">
    <text evidence="1">The sequence shown here is derived from an EMBL/GenBank/DDBJ whole genome shotgun (WGS) entry which is preliminary data.</text>
</comment>